<dbReference type="HOGENOM" id="CLU_735211_0_0_11"/>
<keyword evidence="3" id="KW-1185">Reference proteome</keyword>
<name>D2SCN0_GEOOG</name>
<dbReference type="InterPro" id="IPR006311">
    <property type="entry name" value="TAT_signal"/>
</dbReference>
<accession>D2SCN0</accession>
<keyword evidence="1" id="KW-0732">Signal</keyword>
<feature type="signal peptide" evidence="1">
    <location>
        <begin position="1"/>
        <end position="39"/>
    </location>
</feature>
<protein>
    <recommendedName>
        <fullName evidence="4">LPXTG-motif cell wall anchor domain-containing protein</fullName>
    </recommendedName>
</protein>
<dbReference type="OrthoDB" id="5181399at2"/>
<proteinExistence type="predicted"/>
<gene>
    <name evidence="2" type="ordered locus">Gobs_1539</name>
</gene>
<dbReference type="EMBL" id="CP001867">
    <property type="protein sequence ID" value="ADB74265.1"/>
    <property type="molecule type" value="Genomic_DNA"/>
</dbReference>
<evidence type="ECO:0000313" key="3">
    <source>
        <dbReference type="Proteomes" id="UP000001382"/>
    </source>
</evidence>
<evidence type="ECO:0008006" key="4">
    <source>
        <dbReference type="Google" id="ProtNLM"/>
    </source>
</evidence>
<organism evidence="2 3">
    <name type="scientific">Geodermatophilus obscurus (strain ATCC 25078 / DSM 43160 / JCM 3152 / CCUG 61914 / KCC A-0152 / KCTC 9177 / NBRC 13315 / NRRL B-3577 / G-20)</name>
    <dbReference type="NCBI Taxonomy" id="526225"/>
    <lineage>
        <taxon>Bacteria</taxon>
        <taxon>Bacillati</taxon>
        <taxon>Actinomycetota</taxon>
        <taxon>Actinomycetes</taxon>
        <taxon>Geodermatophilales</taxon>
        <taxon>Geodermatophilaceae</taxon>
        <taxon>Geodermatophilus</taxon>
    </lineage>
</organism>
<sequence length="376" mass="36862">MTPLVPTRAAARRRLVVRTGALGLAVLGSTVLGAGTAGAAEAVTIPLDPTDVAIVLEAAENAGSAAAPAESITAVPVAWEGDVVLQLPEGLDAAGLGARLELSPEIGGSATRVLSTATPGPDGLVVSDLGPGRFGISLPAEDPANGPIGALLLSGVTSEDGFDVHADTYYLELDSAAPGTAELSPQVTVVADQSCDPTAATHCAGATVTAGSPFAVTVPPTSELQTLGHGTLQDAEVSLVDLTGGAAEPLLLSDDPAHWSPAGPWDATVALPGGLGAGRYYLSMLLGDPASGDPVTISTLELRVLAAQPAPAVVPPAPPTTNAGLLSNTGAEALEGSSTRTSAVATGAGLLFLAGVGAVVVRTRRGSVSGDGTPGV</sequence>
<dbReference type="PROSITE" id="PS51318">
    <property type="entry name" value="TAT"/>
    <property type="match status" value="1"/>
</dbReference>
<evidence type="ECO:0000256" key="1">
    <source>
        <dbReference type="SAM" id="SignalP"/>
    </source>
</evidence>
<dbReference type="STRING" id="526225.Gobs_1539"/>
<dbReference type="AlphaFoldDB" id="D2SCN0"/>
<dbReference type="Proteomes" id="UP000001382">
    <property type="component" value="Chromosome"/>
</dbReference>
<evidence type="ECO:0000313" key="2">
    <source>
        <dbReference type="EMBL" id="ADB74265.1"/>
    </source>
</evidence>
<reference evidence="2 3" key="1">
    <citation type="journal article" date="2010" name="Stand. Genomic Sci.">
        <title>Complete genome sequence of Geodermatophilus obscurus type strain (G-20).</title>
        <authorList>
            <person name="Ivanova N."/>
            <person name="Sikorski J."/>
            <person name="Jando M."/>
            <person name="Munk C."/>
            <person name="Lapidus A."/>
            <person name="Glavina Del Rio T."/>
            <person name="Copeland A."/>
            <person name="Tice H."/>
            <person name="Cheng J.-F."/>
            <person name="Lucas S."/>
            <person name="Chen F."/>
            <person name="Nolan M."/>
            <person name="Bruce D."/>
            <person name="Goodwin L."/>
            <person name="Pitluck S."/>
            <person name="Mavromatis K."/>
            <person name="Mikhailova N."/>
            <person name="Pati A."/>
            <person name="Chen A."/>
            <person name="Palaniappan K."/>
            <person name="Land M."/>
            <person name="Hauser L."/>
            <person name="Chang Y.-J."/>
            <person name="Jeffries C.D."/>
            <person name="Meincke L."/>
            <person name="Brettin T."/>
            <person name="Detter J.C."/>
            <person name="Detter J.C."/>
            <person name="Rohde M."/>
            <person name="Goeker M."/>
            <person name="Bristow J."/>
            <person name="Eisen J.A."/>
            <person name="Markowitz V."/>
            <person name="Hugenholtz P."/>
            <person name="Kyrpides N.C."/>
            <person name="Klenk H.-P."/>
        </authorList>
    </citation>
    <scope>NUCLEOTIDE SEQUENCE [LARGE SCALE GENOMIC DNA]</scope>
    <source>
        <strain evidence="3">ATCC 25078 / DSM 43160 / JCM 3152 / KCC A-0152 / KCTC 9177 / NBRC 13315 / NRRL B-3577 / G-20</strain>
    </source>
</reference>
<feature type="chain" id="PRO_5003035845" description="LPXTG-motif cell wall anchor domain-containing protein" evidence="1">
    <location>
        <begin position="40"/>
        <end position="376"/>
    </location>
</feature>
<dbReference type="KEGG" id="gob:Gobs_1539"/>
<reference evidence="3" key="2">
    <citation type="submission" date="2010-01" db="EMBL/GenBank/DDBJ databases">
        <title>The complete genome of Geodermatophilus obscurus DSM 43160.</title>
        <authorList>
            <consortium name="US DOE Joint Genome Institute (JGI-PGF)"/>
            <person name="Lucas S."/>
            <person name="Copeland A."/>
            <person name="Lapidus A."/>
            <person name="Glavina del Rio T."/>
            <person name="Dalin E."/>
            <person name="Tice H."/>
            <person name="Bruce D."/>
            <person name="Goodwin L."/>
            <person name="Pitluck S."/>
            <person name="Kyrpides N."/>
            <person name="Mavromatis K."/>
            <person name="Ivanova N."/>
            <person name="Munk A.C."/>
            <person name="Brettin T."/>
            <person name="Detter J.C."/>
            <person name="Han C."/>
            <person name="Larimer F."/>
            <person name="Land M."/>
            <person name="Hauser L."/>
            <person name="Markowitz V."/>
            <person name="Cheng J.-F."/>
            <person name="Hugenholtz P."/>
            <person name="Woyke T."/>
            <person name="Wu D."/>
            <person name="Jando M."/>
            <person name="Schneider S."/>
            <person name="Klenk H.-P."/>
            <person name="Eisen J.A."/>
        </authorList>
    </citation>
    <scope>NUCLEOTIDE SEQUENCE [LARGE SCALE GENOMIC DNA]</scope>
    <source>
        <strain evidence="3">ATCC 25078 / DSM 43160 / JCM 3152 / KCC A-0152 / KCTC 9177 / NBRC 13315 / NRRL B-3577 / G-20</strain>
    </source>
</reference>
<dbReference type="RefSeq" id="WP_012947705.1">
    <property type="nucleotide sequence ID" value="NC_013757.1"/>
</dbReference>